<dbReference type="InterPro" id="IPR017949">
    <property type="entry name" value="Thaumatin_CS"/>
</dbReference>
<feature type="disulfide bond" evidence="2">
    <location>
        <begin position="35"/>
        <end position="236"/>
    </location>
</feature>
<accession>A0A2C9VCH4</accession>
<organism evidence="4 5">
    <name type="scientific">Manihot esculenta</name>
    <name type="common">Cassava</name>
    <name type="synonym">Jatropha manihot</name>
    <dbReference type="NCBI Taxonomy" id="3983"/>
    <lineage>
        <taxon>Eukaryota</taxon>
        <taxon>Viridiplantae</taxon>
        <taxon>Streptophyta</taxon>
        <taxon>Embryophyta</taxon>
        <taxon>Tracheophyta</taxon>
        <taxon>Spermatophyta</taxon>
        <taxon>Magnoliopsida</taxon>
        <taxon>eudicotyledons</taxon>
        <taxon>Gunneridae</taxon>
        <taxon>Pentapetalae</taxon>
        <taxon>rosids</taxon>
        <taxon>fabids</taxon>
        <taxon>Malpighiales</taxon>
        <taxon>Euphorbiaceae</taxon>
        <taxon>Crotonoideae</taxon>
        <taxon>Manihoteae</taxon>
        <taxon>Manihot</taxon>
    </lineage>
</organism>
<dbReference type="PROSITE" id="PS00316">
    <property type="entry name" value="THAUMATIN_1"/>
    <property type="match status" value="1"/>
</dbReference>
<evidence type="ECO:0000313" key="5">
    <source>
        <dbReference type="Proteomes" id="UP000091857"/>
    </source>
</evidence>
<dbReference type="PRINTS" id="PR00347">
    <property type="entry name" value="THAUMATIN"/>
</dbReference>
<feature type="disulfide bond" evidence="2">
    <location>
        <begin position="153"/>
        <end position="225"/>
    </location>
</feature>
<dbReference type="SMART" id="SM00205">
    <property type="entry name" value="THN"/>
    <property type="match status" value="1"/>
</dbReference>
<dbReference type="InterPro" id="IPR001938">
    <property type="entry name" value="Thaumatin"/>
</dbReference>
<dbReference type="Gene3D" id="2.60.110.10">
    <property type="entry name" value="Thaumatin"/>
    <property type="match status" value="1"/>
</dbReference>
<feature type="disulfide bond" evidence="2">
    <location>
        <begin position="78"/>
        <end position="88"/>
    </location>
</feature>
<gene>
    <name evidence="4" type="ORF">MANES_08G013800v8</name>
</gene>
<dbReference type="SUPFAM" id="SSF49870">
    <property type="entry name" value="Osmotin, thaumatin-like protein"/>
    <property type="match status" value="1"/>
</dbReference>
<feature type="chain" id="PRO_5012112757" description="Thaumatin-like protein" evidence="3">
    <location>
        <begin position="26"/>
        <end position="238"/>
    </location>
</feature>
<dbReference type="EMBL" id="CM004394">
    <property type="protein sequence ID" value="OAY42757.1"/>
    <property type="molecule type" value="Genomic_DNA"/>
</dbReference>
<dbReference type="InterPro" id="IPR037176">
    <property type="entry name" value="Osmotin/thaumatin-like_sf"/>
</dbReference>
<dbReference type="Gramene" id="Manes.08G013800.1.v8.1">
    <property type="protein sequence ID" value="Manes.08G013800.1.v8.1.CDS"/>
    <property type="gene ID" value="Manes.08G013800.v8.1"/>
</dbReference>
<name>A0A2C9VCH4_MANES</name>
<keyword evidence="5" id="KW-1185">Reference proteome</keyword>
<keyword evidence="3" id="KW-0732">Signal</keyword>
<proteinExistence type="inferred from homology"/>
<dbReference type="GO" id="GO:0006952">
    <property type="term" value="P:defense response"/>
    <property type="evidence" value="ECO:0000318"/>
    <property type="project" value="GO_Central"/>
</dbReference>
<dbReference type="Proteomes" id="UP000091857">
    <property type="component" value="Chromosome 8"/>
</dbReference>
<feature type="disulfide bond" evidence="2">
    <location>
        <begin position="166"/>
        <end position="182"/>
    </location>
</feature>
<dbReference type="Pfam" id="PF00314">
    <property type="entry name" value="Thaumatin"/>
    <property type="match status" value="1"/>
</dbReference>
<evidence type="ECO:0000256" key="2">
    <source>
        <dbReference type="PIRSR" id="PIRSR002703-1"/>
    </source>
</evidence>
<keyword evidence="2" id="KW-1015">Disulfide bond</keyword>
<dbReference type="AlphaFoldDB" id="A0A2C9VCH4"/>
<protein>
    <recommendedName>
        <fullName evidence="6">Thaumatin-like protein</fullName>
    </recommendedName>
</protein>
<comment type="caution">
    <text evidence="4">The sequence shown here is derived from an EMBL/GenBank/DDBJ whole genome shotgun (WGS) entry which is preliminary data.</text>
</comment>
<evidence type="ECO:0000256" key="1">
    <source>
        <dbReference type="ARBA" id="ARBA00010607"/>
    </source>
</evidence>
<comment type="similarity">
    <text evidence="1">Belongs to the thaumatin family.</text>
</comment>
<reference evidence="5" key="1">
    <citation type="journal article" date="2016" name="Nat. Biotechnol.">
        <title>Sequencing wild and cultivated cassava and related species reveals extensive interspecific hybridization and genetic diversity.</title>
        <authorList>
            <person name="Bredeson J.V."/>
            <person name="Lyons J.B."/>
            <person name="Prochnik S.E."/>
            <person name="Wu G.A."/>
            <person name="Ha C.M."/>
            <person name="Edsinger-Gonzales E."/>
            <person name="Grimwood J."/>
            <person name="Schmutz J."/>
            <person name="Rabbi I.Y."/>
            <person name="Egesi C."/>
            <person name="Nauluvula P."/>
            <person name="Lebot V."/>
            <person name="Ndunguru J."/>
            <person name="Mkamilo G."/>
            <person name="Bart R.S."/>
            <person name="Setter T.L."/>
            <person name="Gleadow R.M."/>
            <person name="Kulakow P."/>
            <person name="Ferguson M.E."/>
            <person name="Rounsley S."/>
            <person name="Rokhsar D.S."/>
        </authorList>
    </citation>
    <scope>NUCLEOTIDE SEQUENCE [LARGE SCALE GENOMIC DNA]</scope>
    <source>
        <strain evidence="5">cv. AM560-2</strain>
    </source>
</reference>
<feature type="disulfide bond" evidence="2">
    <location>
        <begin position="93"/>
        <end position="100"/>
    </location>
</feature>
<evidence type="ECO:0000313" key="4">
    <source>
        <dbReference type="EMBL" id="OAY42757.1"/>
    </source>
</evidence>
<dbReference type="OrthoDB" id="430315at2759"/>
<feature type="signal peptide" evidence="3">
    <location>
        <begin position="1"/>
        <end position="25"/>
    </location>
</feature>
<dbReference type="PROSITE" id="PS51367">
    <property type="entry name" value="THAUMATIN_2"/>
    <property type="match status" value="1"/>
</dbReference>
<feature type="disulfide bond" evidence="2">
    <location>
        <begin position="186"/>
        <end position="195"/>
    </location>
</feature>
<dbReference type="PIRSF" id="PIRSF002703">
    <property type="entry name" value="Thaumatin"/>
    <property type="match status" value="1"/>
</dbReference>
<feature type="disulfide bond" evidence="2">
    <location>
        <begin position="158"/>
        <end position="208"/>
    </location>
</feature>
<dbReference type="OMA" id="CQLAHTY"/>
<evidence type="ECO:0008006" key="6">
    <source>
        <dbReference type="Google" id="ProtNLM"/>
    </source>
</evidence>
<evidence type="ECO:0000256" key="3">
    <source>
        <dbReference type="SAM" id="SignalP"/>
    </source>
</evidence>
<sequence length="238" mass="25922">MAEKSVFNLLLLLHLLVLFATGGNSDLIFYFENTCLETLWLASSPSDRGLDPTIEPGALEIYFMSDPWSGSLWVRTKCTTDLSGHFSCETGDCGSGEQDCQGGLPKYPITELNFNIQNNVVSYELSLIHGHNNIAVRIEPTGGSLIAGGSGPCPVVDCVEDISNICPAPLVAKNKNGVYVGCYNPCDVLHDPKYCKANEYSERFKQLCKFAHTFPGDNSPPLYKCSGATSYNITFCPV</sequence>
<dbReference type="PANTHER" id="PTHR31048">
    <property type="entry name" value="OS03G0233200 PROTEIN"/>
    <property type="match status" value="1"/>
</dbReference>